<dbReference type="AlphaFoldDB" id="X1I5D1"/>
<proteinExistence type="predicted"/>
<dbReference type="EMBL" id="BARU01044278">
    <property type="protein sequence ID" value="GAH76922.1"/>
    <property type="molecule type" value="Genomic_DNA"/>
</dbReference>
<sequence length="81" mass="9178">KNKPIIGEAQTLIYACRKISFTKVVIYGVKKSLSVASFPAKNIERLTKVLNKAYPQFVPAVNVLETSLNNRFIYIVYLKKS</sequence>
<comment type="caution">
    <text evidence="1">The sequence shown here is derived from an EMBL/GenBank/DDBJ whole genome shotgun (WGS) entry which is preliminary data.</text>
</comment>
<gene>
    <name evidence="1" type="ORF">S03H2_67589</name>
</gene>
<organism evidence="1">
    <name type="scientific">marine sediment metagenome</name>
    <dbReference type="NCBI Taxonomy" id="412755"/>
    <lineage>
        <taxon>unclassified sequences</taxon>
        <taxon>metagenomes</taxon>
        <taxon>ecological metagenomes</taxon>
    </lineage>
</organism>
<reference evidence="1" key="1">
    <citation type="journal article" date="2014" name="Front. Microbiol.">
        <title>High frequency of phylogenetically diverse reductive dehalogenase-homologous genes in deep subseafloor sedimentary metagenomes.</title>
        <authorList>
            <person name="Kawai M."/>
            <person name="Futagami T."/>
            <person name="Toyoda A."/>
            <person name="Takaki Y."/>
            <person name="Nishi S."/>
            <person name="Hori S."/>
            <person name="Arai W."/>
            <person name="Tsubouchi T."/>
            <person name="Morono Y."/>
            <person name="Uchiyama I."/>
            <person name="Ito T."/>
            <person name="Fujiyama A."/>
            <person name="Inagaki F."/>
            <person name="Takami H."/>
        </authorList>
    </citation>
    <scope>NUCLEOTIDE SEQUENCE</scope>
    <source>
        <strain evidence="1">Expedition CK06-06</strain>
    </source>
</reference>
<accession>X1I5D1</accession>
<dbReference type="Gene3D" id="3.40.50.720">
    <property type="entry name" value="NAD(P)-binding Rossmann-like Domain"/>
    <property type="match status" value="1"/>
</dbReference>
<protein>
    <submittedName>
        <fullName evidence="1">Uncharacterized protein</fullName>
    </submittedName>
</protein>
<feature type="non-terminal residue" evidence="1">
    <location>
        <position position="1"/>
    </location>
</feature>
<evidence type="ECO:0000313" key="1">
    <source>
        <dbReference type="EMBL" id="GAH76922.1"/>
    </source>
</evidence>
<name>X1I5D1_9ZZZZ</name>